<evidence type="ECO:0000313" key="4">
    <source>
        <dbReference type="EMBL" id="SFN21191.1"/>
    </source>
</evidence>
<evidence type="ECO:0000256" key="1">
    <source>
        <dbReference type="ARBA" id="ARBA00023125"/>
    </source>
</evidence>
<dbReference type="PROSITE" id="PS50977">
    <property type="entry name" value="HTH_TETR_2"/>
    <property type="match status" value="1"/>
</dbReference>
<dbReference type="Proteomes" id="UP000199036">
    <property type="component" value="Unassembled WGS sequence"/>
</dbReference>
<dbReference type="OrthoDB" id="9787680at2"/>
<organism evidence="4 5">
    <name type="scientific">Paenimyroides ummariense</name>
    <dbReference type="NCBI Taxonomy" id="913024"/>
    <lineage>
        <taxon>Bacteria</taxon>
        <taxon>Pseudomonadati</taxon>
        <taxon>Bacteroidota</taxon>
        <taxon>Flavobacteriia</taxon>
        <taxon>Flavobacteriales</taxon>
        <taxon>Flavobacteriaceae</taxon>
        <taxon>Paenimyroides</taxon>
    </lineage>
</organism>
<dbReference type="SUPFAM" id="SSF46689">
    <property type="entry name" value="Homeodomain-like"/>
    <property type="match status" value="1"/>
</dbReference>
<dbReference type="AlphaFoldDB" id="A0A1I4X5C6"/>
<dbReference type="InterPro" id="IPR025722">
    <property type="entry name" value="TetR"/>
</dbReference>
<feature type="DNA-binding region" description="H-T-H motif" evidence="2">
    <location>
        <begin position="24"/>
        <end position="43"/>
    </location>
</feature>
<dbReference type="InterPro" id="IPR001647">
    <property type="entry name" value="HTH_TetR"/>
</dbReference>
<sequence>MTTKEKILDTARILFNEQGIRSTTTRHIAASMPISPGNLHYHFRHTEDIVIALFEQLKKKYDKMMEEVQELSLTQLDDLVPVFDILYDQINNYRFLFIHFVEISSWIPEIKKDYQQLLLRREEQFKNWLDALTKQGVIVNLADKTREGIIKKLFIVGDFWISHNALYKQYTGDEARQDFVSTLRSVLSPYVNTTKAK</sequence>
<evidence type="ECO:0000313" key="5">
    <source>
        <dbReference type="Proteomes" id="UP000199036"/>
    </source>
</evidence>
<dbReference type="GO" id="GO:0003677">
    <property type="term" value="F:DNA binding"/>
    <property type="evidence" value="ECO:0007669"/>
    <property type="project" value="UniProtKB-UniRule"/>
</dbReference>
<keyword evidence="1 2" id="KW-0238">DNA-binding</keyword>
<accession>A0A1I4X5C6</accession>
<name>A0A1I4X5C6_9FLAO</name>
<reference evidence="5" key="1">
    <citation type="submission" date="2016-10" db="EMBL/GenBank/DDBJ databases">
        <authorList>
            <person name="Varghese N."/>
            <person name="Submissions S."/>
        </authorList>
    </citation>
    <scope>NUCLEOTIDE SEQUENCE [LARGE SCALE GENOMIC DNA]</scope>
    <source>
        <strain evidence="5">DS-12</strain>
    </source>
</reference>
<dbReference type="PANTHER" id="PTHR43479:SF12">
    <property type="entry name" value="TRANSCRIPTIONAL REGULATORY PROTEIN"/>
    <property type="match status" value="1"/>
</dbReference>
<evidence type="ECO:0000256" key="2">
    <source>
        <dbReference type="PROSITE-ProRule" id="PRU00335"/>
    </source>
</evidence>
<dbReference type="Pfam" id="PF00440">
    <property type="entry name" value="TetR_N"/>
    <property type="match status" value="1"/>
</dbReference>
<dbReference type="InterPro" id="IPR009057">
    <property type="entry name" value="Homeodomain-like_sf"/>
</dbReference>
<proteinExistence type="predicted"/>
<dbReference type="InterPro" id="IPR050624">
    <property type="entry name" value="HTH-type_Tx_Regulator"/>
</dbReference>
<dbReference type="Gene3D" id="1.10.357.10">
    <property type="entry name" value="Tetracycline Repressor, domain 2"/>
    <property type="match status" value="1"/>
</dbReference>
<keyword evidence="5" id="KW-1185">Reference proteome</keyword>
<dbReference type="Pfam" id="PF13972">
    <property type="entry name" value="TetR"/>
    <property type="match status" value="1"/>
</dbReference>
<gene>
    <name evidence="4" type="ORF">SAMN05421741_102130</name>
</gene>
<evidence type="ECO:0000259" key="3">
    <source>
        <dbReference type="PROSITE" id="PS50977"/>
    </source>
</evidence>
<dbReference type="EMBL" id="FOVI01000002">
    <property type="protein sequence ID" value="SFN21191.1"/>
    <property type="molecule type" value="Genomic_DNA"/>
</dbReference>
<dbReference type="RefSeq" id="WP_091518467.1">
    <property type="nucleotide sequence ID" value="NZ_FOVI01000002.1"/>
</dbReference>
<dbReference type="PANTHER" id="PTHR43479">
    <property type="entry name" value="ACREF/ENVCD OPERON REPRESSOR-RELATED"/>
    <property type="match status" value="1"/>
</dbReference>
<dbReference type="STRING" id="913024.SAMN05421741_102130"/>
<dbReference type="PRINTS" id="PR00455">
    <property type="entry name" value="HTHTETR"/>
</dbReference>
<feature type="domain" description="HTH tetR-type" evidence="3">
    <location>
        <begin position="1"/>
        <end position="61"/>
    </location>
</feature>
<protein>
    <submittedName>
        <fullName evidence="4">DNA-binding transcriptional regulator, AcrR family</fullName>
    </submittedName>
</protein>